<proteinExistence type="predicted"/>
<keyword evidence="3" id="KW-1185">Reference proteome</keyword>
<evidence type="ECO:0000313" key="3">
    <source>
        <dbReference type="Proteomes" id="UP001152795"/>
    </source>
</evidence>
<dbReference type="AlphaFoldDB" id="A0A7D9HUB1"/>
<protein>
    <submittedName>
        <fullName evidence="2">Uncharacterized protein</fullName>
    </submittedName>
</protein>
<feature type="compositionally biased region" description="Basic and acidic residues" evidence="1">
    <location>
        <begin position="99"/>
        <end position="130"/>
    </location>
</feature>
<feature type="region of interest" description="Disordered" evidence="1">
    <location>
        <begin position="70"/>
        <end position="130"/>
    </location>
</feature>
<evidence type="ECO:0000313" key="2">
    <source>
        <dbReference type="EMBL" id="CAB3993014.1"/>
    </source>
</evidence>
<dbReference type="Proteomes" id="UP001152795">
    <property type="component" value="Unassembled WGS sequence"/>
</dbReference>
<evidence type="ECO:0000256" key="1">
    <source>
        <dbReference type="SAM" id="MobiDB-lite"/>
    </source>
</evidence>
<accession>A0A7D9HUB1</accession>
<dbReference type="EMBL" id="CACRXK020002168">
    <property type="protein sequence ID" value="CAB3993014.1"/>
    <property type="molecule type" value="Genomic_DNA"/>
</dbReference>
<gene>
    <name evidence="2" type="ORF">PACLA_8A085166</name>
</gene>
<name>A0A7D9HUB1_PARCT</name>
<reference evidence="2" key="1">
    <citation type="submission" date="2020-04" db="EMBL/GenBank/DDBJ databases">
        <authorList>
            <person name="Alioto T."/>
            <person name="Alioto T."/>
            <person name="Gomez Garrido J."/>
        </authorList>
    </citation>
    <scope>NUCLEOTIDE SEQUENCE</scope>
    <source>
        <strain evidence="2">A484AB</strain>
    </source>
</reference>
<sequence length="130" mass="14993">MQDELRRQEEIRLQEDLLRRQHEELMRRRQQEEAALLHGARMPPVPAFGLGPPGPPGFFSPGISPIHNLHPRMPMPPIGRGLPVPGDSRHHGMMGYDLDGDRGRDRRPMDRGDRSRAGPRYNDHKSHDRY</sequence>
<comment type="caution">
    <text evidence="2">The sequence shown here is derived from an EMBL/GenBank/DDBJ whole genome shotgun (WGS) entry which is preliminary data.</text>
</comment>
<organism evidence="2 3">
    <name type="scientific">Paramuricea clavata</name>
    <name type="common">Red gorgonian</name>
    <name type="synonym">Violescent sea-whip</name>
    <dbReference type="NCBI Taxonomy" id="317549"/>
    <lineage>
        <taxon>Eukaryota</taxon>
        <taxon>Metazoa</taxon>
        <taxon>Cnidaria</taxon>
        <taxon>Anthozoa</taxon>
        <taxon>Octocorallia</taxon>
        <taxon>Malacalcyonacea</taxon>
        <taxon>Plexauridae</taxon>
        <taxon>Paramuricea</taxon>
    </lineage>
</organism>